<organism evidence="8 9">
    <name type="scientific">Cyanidiococcus yangmingshanensis</name>
    <dbReference type="NCBI Taxonomy" id="2690220"/>
    <lineage>
        <taxon>Eukaryota</taxon>
        <taxon>Rhodophyta</taxon>
        <taxon>Bangiophyceae</taxon>
        <taxon>Cyanidiales</taxon>
        <taxon>Cyanidiaceae</taxon>
        <taxon>Cyanidiococcus</taxon>
    </lineage>
</organism>
<proteinExistence type="inferred from homology"/>
<comment type="subcellular location">
    <subcellularLocation>
        <location evidence="1">Membrane</location>
        <topology evidence="1">Multi-pass membrane protein</topology>
    </subcellularLocation>
</comment>
<feature type="transmembrane region" description="Helical" evidence="6">
    <location>
        <begin position="178"/>
        <end position="195"/>
    </location>
</feature>
<dbReference type="OrthoDB" id="5858at2759"/>
<dbReference type="GO" id="GO:0005739">
    <property type="term" value="C:mitochondrion"/>
    <property type="evidence" value="ECO:0007669"/>
    <property type="project" value="TreeGrafter"/>
</dbReference>
<dbReference type="EMBL" id="VWRR01000004">
    <property type="protein sequence ID" value="KAF6004107.1"/>
    <property type="molecule type" value="Genomic_DNA"/>
</dbReference>
<name>A0A7J7INI4_9RHOD</name>
<comment type="caution">
    <text evidence="8">The sequence shown here is derived from an EMBL/GenBank/DDBJ whole genome shotgun (WGS) entry which is preliminary data.</text>
</comment>
<feature type="region of interest" description="Disordered" evidence="7">
    <location>
        <begin position="14"/>
        <end position="46"/>
    </location>
</feature>
<evidence type="ECO:0008006" key="10">
    <source>
        <dbReference type="Google" id="ProtNLM"/>
    </source>
</evidence>
<dbReference type="Pfam" id="PF04117">
    <property type="entry name" value="Mpv17_PMP22"/>
    <property type="match status" value="1"/>
</dbReference>
<keyword evidence="3 6" id="KW-0812">Transmembrane</keyword>
<accession>A0A7J7INI4</accession>
<dbReference type="Proteomes" id="UP000530660">
    <property type="component" value="Unassembled WGS sequence"/>
</dbReference>
<evidence type="ECO:0000313" key="8">
    <source>
        <dbReference type="EMBL" id="KAF6004107.1"/>
    </source>
</evidence>
<keyword evidence="9" id="KW-1185">Reference proteome</keyword>
<keyword evidence="4 6" id="KW-1133">Transmembrane helix</keyword>
<evidence type="ECO:0000256" key="3">
    <source>
        <dbReference type="ARBA" id="ARBA00022692"/>
    </source>
</evidence>
<evidence type="ECO:0000313" key="9">
    <source>
        <dbReference type="Proteomes" id="UP000530660"/>
    </source>
</evidence>
<dbReference type="PANTHER" id="PTHR11266:SF17">
    <property type="entry name" value="PROTEIN MPV17"/>
    <property type="match status" value="1"/>
</dbReference>
<evidence type="ECO:0000256" key="2">
    <source>
        <dbReference type="ARBA" id="ARBA00006824"/>
    </source>
</evidence>
<evidence type="ECO:0000256" key="5">
    <source>
        <dbReference type="ARBA" id="ARBA00023136"/>
    </source>
</evidence>
<evidence type="ECO:0000256" key="6">
    <source>
        <dbReference type="RuleBase" id="RU363053"/>
    </source>
</evidence>
<protein>
    <recommendedName>
        <fullName evidence="10">Protein Mpv17</fullName>
    </recommendedName>
</protein>
<keyword evidence="5 6" id="KW-0472">Membrane</keyword>
<dbReference type="AlphaFoldDB" id="A0A7J7INI4"/>
<reference evidence="8 9" key="1">
    <citation type="journal article" date="2020" name="J. Phycol.">
        <title>Comparative genome analysis reveals Cyanidiococcus gen. nov., a new extremophilic red algal genus sister to Cyanidioschyzon (Cyanidioschyzonaceae, Rhodophyta).</title>
        <authorList>
            <person name="Liu S.-L."/>
            <person name="Chiang Y.-R."/>
            <person name="Yoon H.S."/>
            <person name="Fu H.-Y."/>
        </authorList>
    </citation>
    <scope>NUCLEOTIDE SEQUENCE [LARGE SCALE GENOMIC DNA]</scope>
    <source>
        <strain evidence="8 9">THAL066</strain>
    </source>
</reference>
<comment type="similarity">
    <text evidence="2 6">Belongs to the peroxisomal membrane protein PXMP2/4 family.</text>
</comment>
<dbReference type="PANTHER" id="PTHR11266">
    <property type="entry name" value="PEROXISOMAL MEMBRANE PROTEIN 2, PXMP2 MPV17"/>
    <property type="match status" value="1"/>
</dbReference>
<feature type="transmembrane region" description="Helical" evidence="6">
    <location>
        <begin position="136"/>
        <end position="158"/>
    </location>
</feature>
<evidence type="ECO:0000256" key="7">
    <source>
        <dbReference type="SAM" id="MobiDB-lite"/>
    </source>
</evidence>
<dbReference type="InterPro" id="IPR007248">
    <property type="entry name" value="Mpv17_PMP22"/>
</dbReference>
<feature type="compositionally biased region" description="Low complexity" evidence="7">
    <location>
        <begin position="28"/>
        <end position="43"/>
    </location>
</feature>
<sequence length="282" mass="30770">MIRAEDISLERSASCPLNPINDRSSSFGAQQRRAGAATGRAGQCSPRPDEKAVFGFGVQYSGMTAGGARAAQTFWGTYHRYLNSLQQRPVATKSLTAAAVGAAGDTLAQLIEAQARAPQPPRANQSIKTHFNWKRLILFASFMGIVSAPVSHYWYLWLSRRFPQTGLSAVSKRVACDQLFMAPAIIPVTLFYLEYGGRKFVAGDKSNDTLQRALYTAGQTTGPTLLANWTIWPAAQLINFMFIRNELQVLFANLVGVGWNTFLSLVAAANLQKSEETATKAT</sequence>
<gene>
    <name evidence="8" type="ORF">F1559_001770</name>
</gene>
<dbReference type="GO" id="GO:0016020">
    <property type="term" value="C:membrane"/>
    <property type="evidence" value="ECO:0007669"/>
    <property type="project" value="UniProtKB-SubCell"/>
</dbReference>
<evidence type="ECO:0000256" key="1">
    <source>
        <dbReference type="ARBA" id="ARBA00004141"/>
    </source>
</evidence>
<evidence type="ECO:0000256" key="4">
    <source>
        <dbReference type="ARBA" id="ARBA00022989"/>
    </source>
</evidence>